<evidence type="ECO:0000313" key="3">
    <source>
        <dbReference type="Proteomes" id="UP000279259"/>
    </source>
</evidence>
<keyword evidence="3" id="KW-1185">Reference proteome</keyword>
<dbReference type="Proteomes" id="UP000279259">
    <property type="component" value="Unassembled WGS sequence"/>
</dbReference>
<sequence>MSPKADPAPSDIRAAVANPIEPAESRTTTAPTVVDQQPSAASPMKSSMSLQICICRAALTGLNLDVEAKEGSNPHKREAVFDGTEDPPTCCVWDWTFCGCRIYSGWGGTCCCNYANCQDWRAKCC</sequence>
<comment type="caution">
    <text evidence="2">The sequence shown here is derived from an EMBL/GenBank/DDBJ whole genome shotgun (WGS) entry which is preliminary data.</text>
</comment>
<accession>A0A427YDY6</accession>
<name>A0A427YDY6_9TREE</name>
<reference evidence="2 3" key="1">
    <citation type="submission" date="2018-11" db="EMBL/GenBank/DDBJ databases">
        <title>Genome sequence of Saitozyma podzolica DSM 27192.</title>
        <authorList>
            <person name="Aliyu H."/>
            <person name="Gorte O."/>
            <person name="Ochsenreither K."/>
        </authorList>
    </citation>
    <scope>NUCLEOTIDE SEQUENCE [LARGE SCALE GENOMIC DNA]</scope>
    <source>
        <strain evidence="2 3">DSM 27192</strain>
    </source>
</reference>
<gene>
    <name evidence="2" type="ORF">EHS25_002442</name>
</gene>
<proteinExistence type="predicted"/>
<evidence type="ECO:0000313" key="2">
    <source>
        <dbReference type="EMBL" id="RSH89330.1"/>
    </source>
</evidence>
<dbReference type="EMBL" id="RSCD01000014">
    <property type="protein sequence ID" value="RSH89330.1"/>
    <property type="molecule type" value="Genomic_DNA"/>
</dbReference>
<evidence type="ECO:0000256" key="1">
    <source>
        <dbReference type="SAM" id="MobiDB-lite"/>
    </source>
</evidence>
<protein>
    <submittedName>
        <fullName evidence="2">Uncharacterized protein</fullName>
    </submittedName>
</protein>
<feature type="compositionally biased region" description="Polar residues" evidence="1">
    <location>
        <begin position="25"/>
        <end position="35"/>
    </location>
</feature>
<feature type="region of interest" description="Disordered" evidence="1">
    <location>
        <begin position="1"/>
        <end position="42"/>
    </location>
</feature>
<dbReference type="OrthoDB" id="10319885at2759"/>
<organism evidence="2 3">
    <name type="scientific">Saitozyma podzolica</name>
    <dbReference type="NCBI Taxonomy" id="1890683"/>
    <lineage>
        <taxon>Eukaryota</taxon>
        <taxon>Fungi</taxon>
        <taxon>Dikarya</taxon>
        <taxon>Basidiomycota</taxon>
        <taxon>Agaricomycotina</taxon>
        <taxon>Tremellomycetes</taxon>
        <taxon>Tremellales</taxon>
        <taxon>Trimorphomycetaceae</taxon>
        <taxon>Saitozyma</taxon>
    </lineage>
</organism>
<dbReference type="AlphaFoldDB" id="A0A427YDY6"/>